<comment type="function">
    <text evidence="9">Catalyzes the radical-mediated insertion of two sulfur atoms into the C-6 and C-8 positions of the octanoyl moiety bound to the lipoyl domains of lipoate-dependent enzymes, thereby converting the octanoylated domains into lipoylated derivatives.</text>
</comment>
<dbReference type="HAMAP" id="MF_00206">
    <property type="entry name" value="Lipoyl_synth"/>
    <property type="match status" value="1"/>
</dbReference>
<dbReference type="InterPro" id="IPR006638">
    <property type="entry name" value="Elp3/MiaA/NifB-like_rSAM"/>
</dbReference>
<dbReference type="PROSITE" id="PS51918">
    <property type="entry name" value="RADICAL_SAM"/>
    <property type="match status" value="1"/>
</dbReference>
<dbReference type="EMBL" id="CP013020">
    <property type="protein sequence ID" value="ALK83836.1"/>
    <property type="molecule type" value="Genomic_DNA"/>
</dbReference>
<keyword evidence="1 9" id="KW-0004">4Fe-4S</keyword>
<dbReference type="InterPro" id="IPR007197">
    <property type="entry name" value="rSAM"/>
</dbReference>
<dbReference type="PATRIC" id="fig|821.40.peg.1452"/>
<feature type="binding site" evidence="9">
    <location>
        <position position="282"/>
    </location>
    <ligand>
        <name>[4Fe-4S] cluster</name>
        <dbReference type="ChEBI" id="CHEBI:49883"/>
        <label>1</label>
    </ligand>
</feature>
<dbReference type="PANTHER" id="PTHR10949:SF0">
    <property type="entry name" value="LIPOYL SYNTHASE, MITOCHONDRIAL"/>
    <property type="match status" value="1"/>
</dbReference>
<dbReference type="NCBIfam" id="TIGR00510">
    <property type="entry name" value="lipA"/>
    <property type="match status" value="1"/>
</dbReference>
<feature type="binding site" evidence="9">
    <location>
        <position position="75"/>
    </location>
    <ligand>
        <name>[4Fe-4S] cluster</name>
        <dbReference type="ChEBI" id="CHEBI:49883"/>
        <label>2</label>
        <note>4Fe-4S-S-AdoMet</note>
    </ligand>
</feature>
<sequence length="293" mass="32775">MVNYKSNIIMNHVKKPDWLKINIGANARYTETKHIVDSHKLHTICSSGRCPNMGECWGKGTATFMIGGEICTRSCKFCNTQTGRPLPLDPEEPTHVAESIQLMKLSHAVITSVDRDDLDDLGAAHWAKTISEIKRLNPETTTEVLIPDFQGKSELIQLVIDAKPDIISHNMETVRRISPLVRSAANYATSLKVIKQIANNGITAKSGIMVGLGERPEEVEEVMDDLLAQGCKILTIGQYLQPTHRHYPVADYITPDQFKQYRTIGLKKGFREVESAPLVRSSYHAEKHIKFKG</sequence>
<comment type="similarity">
    <text evidence="9">Belongs to the radical SAM superfamily. Lipoyl synthase family.</text>
</comment>
<dbReference type="NCBIfam" id="NF009544">
    <property type="entry name" value="PRK12928.1"/>
    <property type="match status" value="1"/>
</dbReference>
<feature type="binding site" evidence="9">
    <location>
        <position position="45"/>
    </location>
    <ligand>
        <name>[4Fe-4S] cluster</name>
        <dbReference type="ChEBI" id="CHEBI:49883"/>
        <label>1</label>
    </ligand>
</feature>
<comment type="catalytic activity">
    <reaction evidence="8 9">
        <text>[[Fe-S] cluster scaffold protein carrying a second [4Fe-4S](2+) cluster] + N(6)-octanoyl-L-lysyl-[protein] + 2 oxidized [2Fe-2S]-[ferredoxin] + 2 S-adenosyl-L-methionine + 4 H(+) = [[Fe-S] cluster scaffold protein] + N(6)-[(R)-dihydrolipoyl]-L-lysyl-[protein] + 4 Fe(3+) + 2 hydrogen sulfide + 2 5'-deoxyadenosine + 2 L-methionine + 2 reduced [2Fe-2S]-[ferredoxin]</text>
        <dbReference type="Rhea" id="RHEA:16585"/>
        <dbReference type="Rhea" id="RHEA-COMP:9928"/>
        <dbReference type="Rhea" id="RHEA-COMP:10000"/>
        <dbReference type="Rhea" id="RHEA-COMP:10001"/>
        <dbReference type="Rhea" id="RHEA-COMP:10475"/>
        <dbReference type="Rhea" id="RHEA-COMP:14568"/>
        <dbReference type="Rhea" id="RHEA-COMP:14569"/>
        <dbReference type="ChEBI" id="CHEBI:15378"/>
        <dbReference type="ChEBI" id="CHEBI:17319"/>
        <dbReference type="ChEBI" id="CHEBI:29034"/>
        <dbReference type="ChEBI" id="CHEBI:29919"/>
        <dbReference type="ChEBI" id="CHEBI:33722"/>
        <dbReference type="ChEBI" id="CHEBI:33737"/>
        <dbReference type="ChEBI" id="CHEBI:33738"/>
        <dbReference type="ChEBI" id="CHEBI:57844"/>
        <dbReference type="ChEBI" id="CHEBI:59789"/>
        <dbReference type="ChEBI" id="CHEBI:78809"/>
        <dbReference type="ChEBI" id="CHEBI:83100"/>
        <dbReference type="EC" id="2.8.1.8"/>
    </reaction>
</comment>
<keyword evidence="7 9" id="KW-0411">Iron-sulfur</keyword>
<dbReference type="FunFam" id="3.20.20.70:FF:000040">
    <property type="entry name" value="Lipoyl synthase"/>
    <property type="match status" value="1"/>
</dbReference>
<dbReference type="GO" id="GO:0046872">
    <property type="term" value="F:metal ion binding"/>
    <property type="evidence" value="ECO:0007669"/>
    <property type="project" value="UniProtKB-KW"/>
</dbReference>
<evidence type="ECO:0000313" key="11">
    <source>
        <dbReference type="EMBL" id="ALK83836.1"/>
    </source>
</evidence>
<organism evidence="11 12">
    <name type="scientific">Phocaeicola vulgatus</name>
    <name type="common">Bacteroides vulgatus</name>
    <dbReference type="NCBI Taxonomy" id="821"/>
    <lineage>
        <taxon>Bacteria</taxon>
        <taxon>Pseudomonadati</taxon>
        <taxon>Bacteroidota</taxon>
        <taxon>Bacteroidia</taxon>
        <taxon>Bacteroidales</taxon>
        <taxon>Bacteroidaceae</taxon>
        <taxon>Phocaeicola</taxon>
    </lineage>
</organism>
<evidence type="ECO:0000256" key="2">
    <source>
        <dbReference type="ARBA" id="ARBA00022490"/>
    </source>
</evidence>
<dbReference type="NCBIfam" id="NF004019">
    <property type="entry name" value="PRK05481.1"/>
    <property type="match status" value="1"/>
</dbReference>
<evidence type="ECO:0000256" key="9">
    <source>
        <dbReference type="HAMAP-Rule" id="MF_00206"/>
    </source>
</evidence>
<comment type="pathway">
    <text evidence="9">Protein modification; protein lipoylation via endogenous pathway; protein N(6)-(lipoyl)lysine from octanoyl-[acyl-carrier-protein]: step 2/2.</text>
</comment>
<dbReference type="InterPro" id="IPR013785">
    <property type="entry name" value="Aldolase_TIM"/>
</dbReference>
<reference evidence="11 12" key="2">
    <citation type="journal article" date="2016" name="Genome Biol. Evol.">
        <title>Extensive mobilome-driven genome diversification in mouse gut-associated Bacteroides vulgatus mpk.</title>
        <authorList>
            <person name="Lange A."/>
            <person name="Beier S."/>
            <person name="Steimle A."/>
            <person name="Autenrieth I.B."/>
            <person name="Huson D.H."/>
            <person name="Frick J.S."/>
        </authorList>
    </citation>
    <scope>NUCLEOTIDE SEQUENCE [LARGE SCALE GENOMIC DNA]</scope>
    <source>
        <strain evidence="12">mpk</strain>
    </source>
</reference>
<dbReference type="UniPathway" id="UPA00538">
    <property type="reaction ID" value="UER00593"/>
</dbReference>
<dbReference type="SFLD" id="SFLDF00271">
    <property type="entry name" value="lipoyl_synthase"/>
    <property type="match status" value="1"/>
</dbReference>
<dbReference type="Pfam" id="PF04055">
    <property type="entry name" value="Radical_SAM"/>
    <property type="match status" value="1"/>
</dbReference>
<keyword evidence="6 9" id="KW-0408">Iron</keyword>
<feature type="binding site" evidence="9">
    <location>
        <position position="78"/>
    </location>
    <ligand>
        <name>[4Fe-4S] cluster</name>
        <dbReference type="ChEBI" id="CHEBI:49883"/>
        <label>2</label>
        <note>4Fe-4S-S-AdoMet</note>
    </ligand>
</feature>
<dbReference type="InterPro" id="IPR003698">
    <property type="entry name" value="Lipoyl_synth"/>
</dbReference>
<dbReference type="PIRSF" id="PIRSF005963">
    <property type="entry name" value="Lipoyl_synth"/>
    <property type="match status" value="1"/>
</dbReference>
<dbReference type="Proteomes" id="UP000061587">
    <property type="component" value="Chromosome"/>
</dbReference>
<dbReference type="AlphaFoldDB" id="A0A0P0LE55"/>
<comment type="subcellular location">
    <subcellularLocation>
        <location evidence="9">Cytoplasm</location>
    </subcellularLocation>
</comment>
<feature type="binding site" evidence="9">
    <location>
        <position position="50"/>
    </location>
    <ligand>
        <name>[4Fe-4S] cluster</name>
        <dbReference type="ChEBI" id="CHEBI:49883"/>
        <label>1</label>
    </ligand>
</feature>
<evidence type="ECO:0000256" key="5">
    <source>
        <dbReference type="ARBA" id="ARBA00022723"/>
    </source>
</evidence>
<comment type="cofactor">
    <cofactor evidence="9">
        <name>[4Fe-4S] cluster</name>
        <dbReference type="ChEBI" id="CHEBI:49883"/>
    </cofactor>
    <text evidence="9">Binds 2 [4Fe-4S] clusters per subunit. One cluster is coordinated with 3 cysteines and an exchangeable S-adenosyl-L-methionine.</text>
</comment>
<dbReference type="SUPFAM" id="SSF102114">
    <property type="entry name" value="Radical SAM enzymes"/>
    <property type="match status" value="1"/>
</dbReference>
<evidence type="ECO:0000256" key="7">
    <source>
        <dbReference type="ARBA" id="ARBA00023014"/>
    </source>
</evidence>
<evidence type="ECO:0000259" key="10">
    <source>
        <dbReference type="PROSITE" id="PS51918"/>
    </source>
</evidence>
<evidence type="ECO:0000256" key="6">
    <source>
        <dbReference type="ARBA" id="ARBA00023004"/>
    </source>
</evidence>
<dbReference type="InterPro" id="IPR058240">
    <property type="entry name" value="rSAM_sf"/>
</dbReference>
<evidence type="ECO:0000256" key="8">
    <source>
        <dbReference type="ARBA" id="ARBA00047326"/>
    </source>
</evidence>
<dbReference type="SFLD" id="SFLDS00029">
    <property type="entry name" value="Radical_SAM"/>
    <property type="match status" value="1"/>
</dbReference>
<feature type="binding site" evidence="9">
    <location>
        <position position="56"/>
    </location>
    <ligand>
        <name>[4Fe-4S] cluster</name>
        <dbReference type="ChEBI" id="CHEBI:49883"/>
        <label>1</label>
    </ligand>
</feature>
<evidence type="ECO:0000313" key="12">
    <source>
        <dbReference type="Proteomes" id="UP000061587"/>
    </source>
</evidence>
<evidence type="ECO:0000256" key="1">
    <source>
        <dbReference type="ARBA" id="ARBA00022485"/>
    </source>
</evidence>
<keyword evidence="5 9" id="KW-0479">Metal-binding</keyword>
<evidence type="ECO:0000256" key="3">
    <source>
        <dbReference type="ARBA" id="ARBA00022679"/>
    </source>
</evidence>
<dbReference type="GO" id="GO:0016992">
    <property type="term" value="F:lipoate synthase activity"/>
    <property type="evidence" value="ECO:0007669"/>
    <property type="project" value="UniProtKB-UniRule"/>
</dbReference>
<keyword evidence="4 9" id="KW-0949">S-adenosyl-L-methionine</keyword>
<keyword evidence="3 9" id="KW-0808">Transferase</keyword>
<accession>A0A0P0LE55</accession>
<gene>
    <name evidence="9" type="primary">lipA</name>
    <name evidence="11" type="ORF">BvMPK_1222</name>
</gene>
<evidence type="ECO:0000256" key="4">
    <source>
        <dbReference type="ARBA" id="ARBA00022691"/>
    </source>
</evidence>
<reference evidence="12" key="1">
    <citation type="submission" date="2015-10" db="EMBL/GenBank/DDBJ databases">
        <title>Extensive mobilome-driven genome diversification in gut-associated Bacteroides vulgatus mpk.</title>
        <authorList>
            <person name="Beier S."/>
            <person name="Lange A."/>
            <person name="Huson D.H."/>
            <person name="Frick J.-S."/>
            <person name="Autenrieth I.B."/>
        </authorList>
    </citation>
    <scope>NUCLEOTIDE SEQUENCE [LARGE SCALE GENOMIC DNA]</scope>
    <source>
        <strain evidence="12">mpk</strain>
    </source>
</reference>
<feature type="domain" description="Radical SAM core" evidence="10">
    <location>
        <begin position="57"/>
        <end position="271"/>
    </location>
</feature>
<dbReference type="SFLD" id="SFLDG01058">
    <property type="entry name" value="lipoyl_synthase_like"/>
    <property type="match status" value="1"/>
</dbReference>
<dbReference type="EC" id="2.8.1.8" evidence="9"/>
<name>A0A0P0LE55_PHOVU</name>
<dbReference type="SMART" id="SM00729">
    <property type="entry name" value="Elp3"/>
    <property type="match status" value="1"/>
</dbReference>
<keyword evidence="2 9" id="KW-0963">Cytoplasm</keyword>
<feature type="binding site" evidence="9">
    <location>
        <position position="71"/>
    </location>
    <ligand>
        <name>[4Fe-4S] cluster</name>
        <dbReference type="ChEBI" id="CHEBI:49883"/>
        <label>2</label>
        <note>4Fe-4S-S-AdoMet</note>
    </ligand>
</feature>
<dbReference type="GO" id="GO:0009249">
    <property type="term" value="P:protein lipoylation"/>
    <property type="evidence" value="ECO:0007669"/>
    <property type="project" value="UniProtKB-UniRule"/>
</dbReference>
<dbReference type="GO" id="GO:0051539">
    <property type="term" value="F:4 iron, 4 sulfur cluster binding"/>
    <property type="evidence" value="ECO:0007669"/>
    <property type="project" value="UniProtKB-UniRule"/>
</dbReference>
<dbReference type="PANTHER" id="PTHR10949">
    <property type="entry name" value="LIPOYL SYNTHASE"/>
    <property type="match status" value="1"/>
</dbReference>
<protein>
    <recommendedName>
        <fullName evidence="9">Lipoyl synthase</fullName>
        <ecNumber evidence="9">2.8.1.8</ecNumber>
    </recommendedName>
    <alternativeName>
        <fullName evidence="9">Lip-syn</fullName>
        <shortName evidence="9">LS</shortName>
    </alternativeName>
    <alternativeName>
        <fullName evidence="9">Lipoate synthase</fullName>
    </alternativeName>
    <alternativeName>
        <fullName evidence="9">Lipoic acid synthase</fullName>
    </alternativeName>
    <alternativeName>
        <fullName evidence="9">Sulfur insertion protein LipA</fullName>
    </alternativeName>
</protein>
<dbReference type="GO" id="GO:0005737">
    <property type="term" value="C:cytoplasm"/>
    <property type="evidence" value="ECO:0007669"/>
    <property type="project" value="UniProtKB-SubCell"/>
</dbReference>
<dbReference type="Gene3D" id="3.20.20.70">
    <property type="entry name" value="Aldolase class I"/>
    <property type="match status" value="1"/>
</dbReference>
<proteinExistence type="inferred from homology"/>